<sequence>MLINIFITRWLLDGFSKKSEENTEEIIDNSQVKTGNTEGDENTDVPQQITITDTLLALPTLPPRIPKRGRPKGNNKTAIGIPKKGKIDTVGLVSFQQL</sequence>
<organism evidence="2 3">
    <name type="scientific">Aphis craccivora</name>
    <name type="common">Cowpea aphid</name>
    <dbReference type="NCBI Taxonomy" id="307492"/>
    <lineage>
        <taxon>Eukaryota</taxon>
        <taxon>Metazoa</taxon>
        <taxon>Ecdysozoa</taxon>
        <taxon>Arthropoda</taxon>
        <taxon>Hexapoda</taxon>
        <taxon>Insecta</taxon>
        <taxon>Pterygota</taxon>
        <taxon>Neoptera</taxon>
        <taxon>Paraneoptera</taxon>
        <taxon>Hemiptera</taxon>
        <taxon>Sternorrhyncha</taxon>
        <taxon>Aphidomorpha</taxon>
        <taxon>Aphidoidea</taxon>
        <taxon>Aphididae</taxon>
        <taxon>Aphidini</taxon>
        <taxon>Aphis</taxon>
        <taxon>Aphis</taxon>
    </lineage>
</organism>
<evidence type="ECO:0000313" key="2">
    <source>
        <dbReference type="EMBL" id="KAF0757575.1"/>
    </source>
</evidence>
<protein>
    <submittedName>
        <fullName evidence="2">PHD-type domain-containing protein</fullName>
    </submittedName>
</protein>
<name>A0A6G0YKP1_APHCR</name>
<evidence type="ECO:0000256" key="1">
    <source>
        <dbReference type="SAM" id="MobiDB-lite"/>
    </source>
</evidence>
<feature type="region of interest" description="Disordered" evidence="1">
    <location>
        <begin position="60"/>
        <end position="81"/>
    </location>
</feature>
<gene>
    <name evidence="2" type="ORF">FWK35_00008753</name>
</gene>
<dbReference type="Proteomes" id="UP000478052">
    <property type="component" value="Unassembled WGS sequence"/>
</dbReference>
<dbReference type="AlphaFoldDB" id="A0A6G0YKP1"/>
<dbReference type="EMBL" id="VUJU01003537">
    <property type="protein sequence ID" value="KAF0757575.1"/>
    <property type="molecule type" value="Genomic_DNA"/>
</dbReference>
<reference evidence="2 3" key="1">
    <citation type="submission" date="2019-08" db="EMBL/GenBank/DDBJ databases">
        <title>Whole genome of Aphis craccivora.</title>
        <authorList>
            <person name="Voronova N.V."/>
            <person name="Shulinski R.S."/>
            <person name="Bandarenka Y.V."/>
            <person name="Zhorov D.G."/>
            <person name="Warner D."/>
        </authorList>
    </citation>
    <scope>NUCLEOTIDE SEQUENCE [LARGE SCALE GENOMIC DNA]</scope>
    <source>
        <strain evidence="2">180601</strain>
        <tissue evidence="2">Whole Body</tissue>
    </source>
</reference>
<keyword evidence="3" id="KW-1185">Reference proteome</keyword>
<evidence type="ECO:0000313" key="3">
    <source>
        <dbReference type="Proteomes" id="UP000478052"/>
    </source>
</evidence>
<feature type="compositionally biased region" description="Polar residues" evidence="1">
    <location>
        <begin position="28"/>
        <end position="37"/>
    </location>
</feature>
<proteinExistence type="predicted"/>
<accession>A0A6G0YKP1</accession>
<feature type="region of interest" description="Disordered" evidence="1">
    <location>
        <begin position="22"/>
        <end position="44"/>
    </location>
</feature>
<comment type="caution">
    <text evidence="2">The sequence shown here is derived from an EMBL/GenBank/DDBJ whole genome shotgun (WGS) entry which is preliminary data.</text>
</comment>